<sequence>MELDGNALAGDLREVFAGDLTAAVFTCAGCGHAGAVATLRVFQPAPGLVGRCPSCEDVVLRLVRTPDRVFLCLSGATRLELSLDGE</sequence>
<evidence type="ECO:0000313" key="2">
    <source>
        <dbReference type="Proteomes" id="UP000598146"/>
    </source>
</evidence>
<organism evidence="1 2">
    <name type="scientific">Actinoplanes aureus</name>
    <dbReference type="NCBI Taxonomy" id="2792083"/>
    <lineage>
        <taxon>Bacteria</taxon>
        <taxon>Bacillati</taxon>
        <taxon>Actinomycetota</taxon>
        <taxon>Actinomycetes</taxon>
        <taxon>Micromonosporales</taxon>
        <taxon>Micromonosporaceae</taxon>
        <taxon>Actinoplanes</taxon>
    </lineage>
</organism>
<proteinExistence type="predicted"/>
<name>A0A931C309_9ACTN</name>
<dbReference type="Proteomes" id="UP000598146">
    <property type="component" value="Unassembled WGS sequence"/>
</dbReference>
<keyword evidence="2" id="KW-1185">Reference proteome</keyword>
<dbReference type="AlphaFoldDB" id="A0A931C309"/>
<dbReference type="Pfam" id="PF20120">
    <property type="entry name" value="DUF6510"/>
    <property type="match status" value="1"/>
</dbReference>
<reference evidence="1" key="1">
    <citation type="submission" date="2020-11" db="EMBL/GenBank/DDBJ databases">
        <title>Isolation and identification of active actinomycetes.</title>
        <authorList>
            <person name="Sun X."/>
        </authorList>
    </citation>
    <scope>NUCLEOTIDE SEQUENCE</scope>
    <source>
        <strain evidence="1">NEAU-A11</strain>
    </source>
</reference>
<dbReference type="EMBL" id="JADQTO010000001">
    <property type="protein sequence ID" value="MBG0560181.1"/>
    <property type="molecule type" value="Genomic_DNA"/>
</dbReference>
<accession>A0A931C309</accession>
<dbReference type="InterPro" id="IPR045423">
    <property type="entry name" value="DUF6510"/>
</dbReference>
<protein>
    <submittedName>
        <fullName evidence="1">Uncharacterized protein</fullName>
    </submittedName>
</protein>
<comment type="caution">
    <text evidence="1">The sequence shown here is derived from an EMBL/GenBank/DDBJ whole genome shotgun (WGS) entry which is preliminary data.</text>
</comment>
<dbReference type="RefSeq" id="WP_196411987.1">
    <property type="nucleotide sequence ID" value="NZ_JADQTO010000001.1"/>
</dbReference>
<gene>
    <name evidence="1" type="ORF">I4J89_01705</name>
</gene>
<evidence type="ECO:0000313" key="1">
    <source>
        <dbReference type="EMBL" id="MBG0560181.1"/>
    </source>
</evidence>